<dbReference type="EMBL" id="RJVU01079805">
    <property type="protein sequence ID" value="ROI15397.1"/>
    <property type="molecule type" value="Genomic_DNA"/>
</dbReference>
<feature type="chain" id="PRO_5017973930" evidence="7">
    <location>
        <begin position="21"/>
        <end position="184"/>
    </location>
</feature>
<accession>A0A3N0XDC3</accession>
<keyword evidence="3" id="KW-0202">Cytokine</keyword>
<dbReference type="InterPro" id="IPR002069">
    <property type="entry name" value="Interferon_gamma"/>
</dbReference>
<dbReference type="GO" id="GO:0005615">
    <property type="term" value="C:extracellular space"/>
    <property type="evidence" value="ECO:0007669"/>
    <property type="project" value="UniProtKB-KW"/>
</dbReference>
<proteinExistence type="inferred from homology"/>
<evidence type="ECO:0000256" key="2">
    <source>
        <dbReference type="ARBA" id="ARBA00007566"/>
    </source>
</evidence>
<keyword evidence="9" id="KW-1185">Reference proteome</keyword>
<dbReference type="SUPFAM" id="SSF47266">
    <property type="entry name" value="4-helical cytokines"/>
    <property type="match status" value="1"/>
</dbReference>
<dbReference type="Gene3D" id="1.20.1250.10">
    <property type="match status" value="1"/>
</dbReference>
<evidence type="ECO:0000256" key="5">
    <source>
        <dbReference type="ARBA" id="ARBA00023180"/>
    </source>
</evidence>
<dbReference type="GO" id="GO:0005125">
    <property type="term" value="F:cytokine activity"/>
    <property type="evidence" value="ECO:0007669"/>
    <property type="project" value="UniProtKB-KW"/>
</dbReference>
<reference evidence="8 9" key="1">
    <citation type="submission" date="2018-10" db="EMBL/GenBank/DDBJ databases">
        <title>Genome assembly for a Yunnan-Guizhou Plateau 3E fish, Anabarilius grahami (Regan), and its evolutionary and genetic applications.</title>
        <authorList>
            <person name="Jiang W."/>
        </authorList>
    </citation>
    <scope>NUCLEOTIDE SEQUENCE [LARGE SCALE GENOMIC DNA]</scope>
    <source>
        <strain evidence="8">AG-KIZ</strain>
        <tissue evidence="8">Muscle</tissue>
    </source>
</reference>
<comment type="caution">
    <text evidence="8">The sequence shown here is derived from an EMBL/GenBank/DDBJ whole genome shotgun (WGS) entry which is preliminary data.</text>
</comment>
<dbReference type="AlphaFoldDB" id="A0A3N0XDC3"/>
<sequence length="184" mass="21578">MALFWGVCLMTLGWMTYAEASVPENLDKSIDELKAYYIKNDLELHNAHPVFLRVLKDLKVNLEESEQNLLMSIIMDTYSRIFTRMQNESLDEATKDRLAHVQQHLKKLQENYFPGKSAELKTYAETLWAIKENDPIVQRKALFEFKRVYREATQLKNLKNKDRRRRQAKSIRPKASGGRSPSRS</sequence>
<evidence type="ECO:0000256" key="7">
    <source>
        <dbReference type="SAM" id="SignalP"/>
    </source>
</evidence>
<protein>
    <submittedName>
        <fullName evidence="8">Interferon gamma</fullName>
    </submittedName>
</protein>
<keyword evidence="4" id="KW-0964">Secreted</keyword>
<evidence type="ECO:0000313" key="9">
    <source>
        <dbReference type="Proteomes" id="UP000281406"/>
    </source>
</evidence>
<dbReference type="GO" id="GO:0006955">
    <property type="term" value="P:immune response"/>
    <property type="evidence" value="ECO:0007669"/>
    <property type="project" value="InterPro"/>
</dbReference>
<dbReference type="OrthoDB" id="8957647at2759"/>
<keyword evidence="7" id="KW-0732">Signal</keyword>
<dbReference type="GO" id="GO:0005133">
    <property type="term" value="F:type II interferon receptor binding"/>
    <property type="evidence" value="ECO:0007669"/>
    <property type="project" value="InterPro"/>
</dbReference>
<dbReference type="Proteomes" id="UP000281406">
    <property type="component" value="Unassembled WGS sequence"/>
</dbReference>
<dbReference type="PANTHER" id="PTHR11419:SF0">
    <property type="entry name" value="INTERFERON GAMMA"/>
    <property type="match status" value="1"/>
</dbReference>
<evidence type="ECO:0000256" key="6">
    <source>
        <dbReference type="SAM" id="MobiDB-lite"/>
    </source>
</evidence>
<keyword evidence="5" id="KW-0325">Glycoprotein</keyword>
<comment type="subcellular location">
    <subcellularLocation>
        <location evidence="1">Secreted</location>
    </subcellularLocation>
</comment>
<organism evidence="8 9">
    <name type="scientific">Anabarilius grahami</name>
    <name type="common">Kanglang fish</name>
    <name type="synonym">Barilius grahami</name>
    <dbReference type="NCBI Taxonomy" id="495550"/>
    <lineage>
        <taxon>Eukaryota</taxon>
        <taxon>Metazoa</taxon>
        <taxon>Chordata</taxon>
        <taxon>Craniata</taxon>
        <taxon>Vertebrata</taxon>
        <taxon>Euteleostomi</taxon>
        <taxon>Actinopterygii</taxon>
        <taxon>Neopterygii</taxon>
        <taxon>Teleostei</taxon>
        <taxon>Ostariophysi</taxon>
        <taxon>Cypriniformes</taxon>
        <taxon>Xenocyprididae</taxon>
        <taxon>Xenocypridinae</taxon>
        <taxon>Xenocypridinae incertae sedis</taxon>
        <taxon>Anabarilius</taxon>
    </lineage>
</organism>
<dbReference type="InterPro" id="IPR009079">
    <property type="entry name" value="4_helix_cytokine-like_core"/>
</dbReference>
<evidence type="ECO:0000313" key="8">
    <source>
        <dbReference type="EMBL" id="ROI15397.1"/>
    </source>
</evidence>
<gene>
    <name evidence="8" type="ORF">DPX16_12949</name>
</gene>
<feature type="signal peptide" evidence="7">
    <location>
        <begin position="1"/>
        <end position="20"/>
    </location>
</feature>
<feature type="region of interest" description="Disordered" evidence="6">
    <location>
        <begin position="156"/>
        <end position="184"/>
    </location>
</feature>
<name>A0A3N0XDC3_ANAGA</name>
<dbReference type="Pfam" id="PF00714">
    <property type="entry name" value="IFN-gamma"/>
    <property type="match status" value="1"/>
</dbReference>
<comment type="similarity">
    <text evidence="2">Belongs to the type II (or gamma) interferon family.</text>
</comment>
<dbReference type="PANTHER" id="PTHR11419">
    <property type="entry name" value="INTERFERON GAMMA"/>
    <property type="match status" value="1"/>
</dbReference>
<feature type="compositionally biased region" description="Basic residues" evidence="6">
    <location>
        <begin position="161"/>
        <end position="172"/>
    </location>
</feature>
<evidence type="ECO:0000256" key="3">
    <source>
        <dbReference type="ARBA" id="ARBA00022514"/>
    </source>
</evidence>
<evidence type="ECO:0000256" key="1">
    <source>
        <dbReference type="ARBA" id="ARBA00004613"/>
    </source>
</evidence>
<evidence type="ECO:0000256" key="4">
    <source>
        <dbReference type="ARBA" id="ARBA00022525"/>
    </source>
</evidence>